<feature type="transmembrane region" description="Helical" evidence="1">
    <location>
        <begin position="346"/>
        <end position="363"/>
    </location>
</feature>
<organism evidence="2 3">
    <name type="scientific">Caldalkalibacillus uzonensis</name>
    <dbReference type="NCBI Taxonomy" id="353224"/>
    <lineage>
        <taxon>Bacteria</taxon>
        <taxon>Bacillati</taxon>
        <taxon>Bacillota</taxon>
        <taxon>Bacilli</taxon>
        <taxon>Bacillales</taxon>
        <taxon>Bacillaceae</taxon>
        <taxon>Caldalkalibacillus</taxon>
    </lineage>
</organism>
<feature type="transmembrane region" description="Helical" evidence="1">
    <location>
        <begin position="166"/>
        <end position="187"/>
    </location>
</feature>
<evidence type="ECO:0000313" key="2">
    <source>
        <dbReference type="EMBL" id="MDQ0337872.1"/>
    </source>
</evidence>
<keyword evidence="1" id="KW-0812">Transmembrane</keyword>
<keyword evidence="1" id="KW-1133">Transmembrane helix</keyword>
<evidence type="ECO:0000256" key="1">
    <source>
        <dbReference type="SAM" id="Phobius"/>
    </source>
</evidence>
<keyword evidence="3" id="KW-1185">Reference proteome</keyword>
<protein>
    <submittedName>
        <fullName evidence="2">Uncharacterized protein</fullName>
    </submittedName>
</protein>
<feature type="transmembrane region" description="Helical" evidence="1">
    <location>
        <begin position="409"/>
        <end position="426"/>
    </location>
</feature>
<gene>
    <name evidence="2" type="ORF">J2S00_000655</name>
</gene>
<dbReference type="EMBL" id="JAUSUQ010000002">
    <property type="protein sequence ID" value="MDQ0337872.1"/>
    <property type="molecule type" value="Genomic_DNA"/>
</dbReference>
<feature type="transmembrane region" description="Helical" evidence="1">
    <location>
        <begin position="108"/>
        <end position="130"/>
    </location>
</feature>
<reference evidence="2 3" key="1">
    <citation type="submission" date="2023-07" db="EMBL/GenBank/DDBJ databases">
        <title>Genomic Encyclopedia of Type Strains, Phase IV (KMG-IV): sequencing the most valuable type-strain genomes for metagenomic binning, comparative biology and taxonomic classification.</title>
        <authorList>
            <person name="Goeker M."/>
        </authorList>
    </citation>
    <scope>NUCLEOTIDE SEQUENCE [LARGE SCALE GENOMIC DNA]</scope>
    <source>
        <strain evidence="2 3">DSM 17740</strain>
    </source>
</reference>
<dbReference type="RefSeq" id="WP_307335338.1">
    <property type="nucleotide sequence ID" value="NZ_JAUSUQ010000002.1"/>
</dbReference>
<sequence length="536" mass="58221">MHVVSKSFVLTLLLLLVMICLFCTYTLANNEDIYFEYEDKTPMLTGTEAQSGGNSSSSGGRTGWNFNIWDVLSNFFDWTRQVVVEFFSSVWERLSDWFSQLSDPIQGLIKGIVVGLVVAVVVVVVVLLLVKFGLIAGISLLVLGVFAGLAVLGAGLYGYIVGGDHFSIFTAALMALGIMLLPIAIKLGLVGAVMQGLSRLLLGLGTRYYLLTARMSSLLGAAFSALRLAYWRFVTEAFMRWTALQTSVRLWVMSVFNGARGLLSRSWQGITGLLSRGWAAVQSSRLGQILSAAFGKMRASAFGRWVAPRWQAFSSWAGRTWAAFKSSPAVQWLATKLTSKAFWKSVGLKFSLNAAAILVFHFISPNGEFNLRDALVDVVIGGLAGVFIGSQATALFASGKTLAVRLSHWLGGSMAGGSAYTAYVYMTQGTVSLETFITGAIVTAVLLPAAGLLSPFTSNPGGEFTLNFVSKIVSEKITPSVTQGLTYVKTKTLELGQDVMKQVQKKWHEWQLNQVNTGREGNTHLKIKDKYDIKAP</sequence>
<comment type="caution">
    <text evidence="2">The sequence shown here is derived from an EMBL/GenBank/DDBJ whole genome shotgun (WGS) entry which is preliminary data.</text>
</comment>
<accession>A0ABU0CNZ9</accession>
<feature type="transmembrane region" description="Helical" evidence="1">
    <location>
        <begin position="432"/>
        <end position="453"/>
    </location>
</feature>
<proteinExistence type="predicted"/>
<name>A0ABU0CNZ9_9BACI</name>
<evidence type="ECO:0000313" key="3">
    <source>
        <dbReference type="Proteomes" id="UP001232445"/>
    </source>
</evidence>
<feature type="transmembrane region" description="Helical" evidence="1">
    <location>
        <begin position="137"/>
        <end position="160"/>
    </location>
</feature>
<feature type="transmembrane region" description="Helical" evidence="1">
    <location>
        <begin position="375"/>
        <end position="397"/>
    </location>
</feature>
<keyword evidence="1" id="KW-0472">Membrane</keyword>
<dbReference type="Proteomes" id="UP001232445">
    <property type="component" value="Unassembled WGS sequence"/>
</dbReference>